<comment type="caution">
    <text evidence="1">The sequence shown here is derived from an EMBL/GenBank/DDBJ whole genome shotgun (WGS) entry which is preliminary data.</text>
</comment>
<gene>
    <name evidence="1" type="ORF">C1877_05400</name>
</gene>
<dbReference type="OrthoDB" id="3177450at2"/>
<dbReference type="EMBL" id="PPTS01000003">
    <property type="protein sequence ID" value="RDB65572.1"/>
    <property type="molecule type" value="Genomic_DNA"/>
</dbReference>
<name>A0A369M2C7_9ACTN</name>
<dbReference type="GeneID" id="78359145"/>
<dbReference type="Proteomes" id="UP000254000">
    <property type="component" value="Unassembled WGS sequence"/>
</dbReference>
<evidence type="ECO:0000313" key="1">
    <source>
        <dbReference type="EMBL" id="RDB65572.1"/>
    </source>
</evidence>
<organism evidence="1 2">
    <name type="scientific">Gordonibacter pamelaeae</name>
    <dbReference type="NCBI Taxonomy" id="471189"/>
    <lineage>
        <taxon>Bacteria</taxon>
        <taxon>Bacillati</taxon>
        <taxon>Actinomycetota</taxon>
        <taxon>Coriobacteriia</taxon>
        <taxon>Eggerthellales</taxon>
        <taxon>Eggerthellaceae</taxon>
        <taxon>Gordonibacter</taxon>
    </lineage>
</organism>
<dbReference type="AlphaFoldDB" id="A0A369M2C7"/>
<protein>
    <submittedName>
        <fullName evidence="1">Uncharacterized protein</fullName>
    </submittedName>
</protein>
<keyword evidence="2" id="KW-1185">Reference proteome</keyword>
<accession>A0A369M2C7</accession>
<evidence type="ECO:0000313" key="2">
    <source>
        <dbReference type="Proteomes" id="UP000254000"/>
    </source>
</evidence>
<proteinExistence type="predicted"/>
<dbReference type="RefSeq" id="WP_114568613.1">
    <property type="nucleotide sequence ID" value="NZ_CABMMS010000003.1"/>
</dbReference>
<reference evidence="1 2" key="1">
    <citation type="journal article" date="2018" name="Elife">
        <title>Discovery and characterization of a prevalent human gut bacterial enzyme sufficient for the inactivation of a family of plant toxins.</title>
        <authorList>
            <person name="Koppel N."/>
            <person name="Bisanz J.E."/>
            <person name="Pandelia M.E."/>
            <person name="Turnbaugh P.J."/>
            <person name="Balskus E.P."/>
        </authorList>
    </citation>
    <scope>NUCLEOTIDE SEQUENCE [LARGE SCALE GENOMIC DNA]</scope>
    <source>
        <strain evidence="1 2">3C</strain>
    </source>
</reference>
<sequence>MTAGEDALVGQLARLLEAERDRLSPRRVLELLSLLLGERAQAGDASHYVYEYGRRAGYSLPAYPLDGSGEFREFFAEEGVRNVPEWYERKLGVPPQLYAQLPARTIVAVRDAANRRRAFVLDGVRHAQDAGFAGLAKSGLSRTLPPEGLAELLDAVMAYLLGEPVREGPRPGAVRFVSRLF</sequence>